<feature type="compositionally biased region" description="Low complexity" evidence="1">
    <location>
        <begin position="392"/>
        <end position="412"/>
    </location>
</feature>
<feature type="non-terminal residue" evidence="2">
    <location>
        <position position="632"/>
    </location>
</feature>
<feature type="compositionally biased region" description="Low complexity" evidence="1">
    <location>
        <begin position="555"/>
        <end position="577"/>
    </location>
</feature>
<sequence>AAPAEACGPAYRVRAPRAEAPPCAEAAAGAAAAEPEAHPPVAEEVLLRLALRLSAARRAAAGGLQPAGRARGRAVRPLPGAALAPRGHRHRSAELWALLPPPVPPGHARAGVRRGTGVPPLQGAQRLGRPAAGGEPAADAAAPTPSCWEELSPPSAAAGAAPRPGRPARAVAVARRRWRALDPLVGHPKYPGILALGSLEVSWSRLTLVPPCRCPSALPPSPVYSLPLFVRARAPRTAAAGSQSPEVPRYRAQRAAPRRQGVVARARSHIGPRDKVQGSQDARFAIIGKDDQATQEEVDAKPLCTRKMRAPRVVVADSDDHELVTTDRVGDIPRHDAALDEPVELQLRNTFGCLLGKLQGVRVVSTGGDPAAGAACQHRASTVSPGRRGRRGAATAASTNGAQSSAVGPAGGAAARVGGALRVRRVDTRRMRPLPAHGAGRLPALGAAARHPGVRAARCGQRLHRPVDGRLARPGLRGRLAGLLLARRQRLAADLGRHAAGAPRGDGGRPGGCPHRPLLPLPGGARRVAARGVPEPALRGRGAAAAVLAAPPAGARGPLGRRAGRRPVGPGVARGAALGRGGSPSRGPRLAAVARRLAGPPRTRAPPGGPEPRSRAGEGCRAAGRARTAPWK</sequence>
<comment type="caution">
    <text evidence="2">The sequence shown here is derived from an EMBL/GenBank/DDBJ whole genome shotgun (WGS) entry which is preliminary data.</text>
</comment>
<feature type="compositionally biased region" description="Low complexity" evidence="1">
    <location>
        <begin position="128"/>
        <end position="143"/>
    </location>
</feature>
<keyword evidence="3" id="KW-1185">Reference proteome</keyword>
<evidence type="ECO:0000313" key="2">
    <source>
        <dbReference type="EMBL" id="CAK0906188.1"/>
    </source>
</evidence>
<accession>A0ABN9Y5X3</accession>
<feature type="compositionally biased region" description="Low complexity" evidence="1">
    <location>
        <begin position="619"/>
        <end position="632"/>
    </location>
</feature>
<evidence type="ECO:0000256" key="1">
    <source>
        <dbReference type="SAM" id="MobiDB-lite"/>
    </source>
</evidence>
<feature type="region of interest" description="Disordered" evidence="1">
    <location>
        <begin position="239"/>
        <end position="262"/>
    </location>
</feature>
<feature type="compositionally biased region" description="Low complexity" evidence="1">
    <location>
        <begin position="585"/>
        <end position="602"/>
    </location>
</feature>
<dbReference type="Proteomes" id="UP001189429">
    <property type="component" value="Unassembled WGS sequence"/>
</dbReference>
<reference evidence="2" key="1">
    <citation type="submission" date="2023-10" db="EMBL/GenBank/DDBJ databases">
        <authorList>
            <person name="Chen Y."/>
            <person name="Shah S."/>
            <person name="Dougan E. K."/>
            <person name="Thang M."/>
            <person name="Chan C."/>
        </authorList>
    </citation>
    <scope>NUCLEOTIDE SEQUENCE [LARGE SCALE GENOMIC DNA]</scope>
</reference>
<organism evidence="2 3">
    <name type="scientific">Prorocentrum cordatum</name>
    <dbReference type="NCBI Taxonomy" id="2364126"/>
    <lineage>
        <taxon>Eukaryota</taxon>
        <taxon>Sar</taxon>
        <taxon>Alveolata</taxon>
        <taxon>Dinophyceae</taxon>
        <taxon>Prorocentrales</taxon>
        <taxon>Prorocentraceae</taxon>
        <taxon>Prorocentrum</taxon>
    </lineage>
</organism>
<name>A0ABN9Y5X3_9DINO</name>
<proteinExistence type="predicted"/>
<gene>
    <name evidence="2" type="ORF">PCOR1329_LOCUS81604</name>
</gene>
<feature type="compositionally biased region" description="Low complexity" evidence="1">
    <location>
        <begin position="152"/>
        <end position="166"/>
    </location>
</feature>
<feature type="compositionally biased region" description="Low complexity" evidence="1">
    <location>
        <begin position="253"/>
        <end position="262"/>
    </location>
</feature>
<feature type="region of interest" description="Disordered" evidence="1">
    <location>
        <begin position="116"/>
        <end position="166"/>
    </location>
</feature>
<feature type="non-terminal residue" evidence="2">
    <location>
        <position position="1"/>
    </location>
</feature>
<evidence type="ECO:0000313" key="3">
    <source>
        <dbReference type="Proteomes" id="UP001189429"/>
    </source>
</evidence>
<protein>
    <submittedName>
        <fullName evidence="2">Uncharacterized protein</fullName>
    </submittedName>
</protein>
<dbReference type="EMBL" id="CAUYUJ010021656">
    <property type="protein sequence ID" value="CAK0906188.1"/>
    <property type="molecule type" value="Genomic_DNA"/>
</dbReference>
<feature type="region of interest" description="Disordered" evidence="1">
    <location>
        <begin position="555"/>
        <end position="632"/>
    </location>
</feature>
<feature type="region of interest" description="Disordered" evidence="1">
    <location>
        <begin position="370"/>
        <end position="412"/>
    </location>
</feature>